<organism evidence="2 3">
    <name type="scientific">Clavelina lepadiformis</name>
    <name type="common">Light-bulb sea squirt</name>
    <name type="synonym">Ascidia lepadiformis</name>
    <dbReference type="NCBI Taxonomy" id="159417"/>
    <lineage>
        <taxon>Eukaryota</taxon>
        <taxon>Metazoa</taxon>
        <taxon>Chordata</taxon>
        <taxon>Tunicata</taxon>
        <taxon>Ascidiacea</taxon>
        <taxon>Aplousobranchia</taxon>
        <taxon>Clavelinidae</taxon>
        <taxon>Clavelina</taxon>
    </lineage>
</organism>
<reference evidence="2 3" key="1">
    <citation type="submission" date="2024-02" db="EMBL/GenBank/DDBJ databases">
        <authorList>
            <person name="Daric V."/>
            <person name="Darras S."/>
        </authorList>
    </citation>
    <scope>NUCLEOTIDE SEQUENCE [LARGE SCALE GENOMIC DNA]</scope>
</reference>
<accession>A0ABP0GYL5</accession>
<keyword evidence="3" id="KW-1185">Reference proteome</keyword>
<evidence type="ECO:0000313" key="3">
    <source>
        <dbReference type="Proteomes" id="UP001642483"/>
    </source>
</evidence>
<sequence>MNIFVWAFSIFSAGLIAATRHPHTITDSDIAYLTELSQSLTDQAQQLVRAPTGLPIGLGCVRDRDCPSSHLCLNVEGALVDAFNLTSHETDLGRIRQKAKITGHECIRPMFDVLNAFPKDVVFARIAEAIAEINAILESANLEKFGVDAHQFVTSKVDLDVQFNTPLARTSQYAQNDDISNLLYTLAFRGNSETSVDSTTILLLSLMNAQQSSNELGANPFNNPFLLYVLLNGDSGSSSDVLTYFLLMNSNVGYSPSADQMTYIDPTTNAFSSPLILYSLLDDSSSSSDDNNLLPILALTGGLGGSMGGAGIESILPLLLLGNGSLSSNEDLIQILAQTGAFGGTGIPGQTNPLGSILPLLLLSDSVDSSSSDLLTLLLLTGSQTSGGMGGLEQILPLLLLSNSSSLSGGNDLLTILLLSGGLGGAGTDMNSILPLLLLSNSSGLGLGDDILPLLLLSGGLGGTGTDMNSILPLLLLSDSSSLSGDDNTLMLLLLSGGLSGTGGMNSILPLLLLSDSGSLSSSDDLLTILMLSGGLGGTGTSDLEQLLPILLIQDSGSSNDLLLLYVLGFLQSPVSTPVDPFAGEILG</sequence>
<feature type="chain" id="PRO_5046183625" evidence="1">
    <location>
        <begin position="19"/>
        <end position="588"/>
    </location>
</feature>
<name>A0ABP0GYL5_CLALP</name>
<dbReference type="EMBL" id="CAWYQH010000163">
    <property type="protein sequence ID" value="CAK8696836.1"/>
    <property type="molecule type" value="Genomic_DNA"/>
</dbReference>
<gene>
    <name evidence="2" type="ORF">CVLEPA_LOCUS30149</name>
</gene>
<comment type="caution">
    <text evidence="2">The sequence shown here is derived from an EMBL/GenBank/DDBJ whole genome shotgun (WGS) entry which is preliminary data.</text>
</comment>
<protein>
    <submittedName>
        <fullName evidence="2">Uncharacterized protein</fullName>
    </submittedName>
</protein>
<dbReference type="Proteomes" id="UP001642483">
    <property type="component" value="Unassembled WGS sequence"/>
</dbReference>
<proteinExistence type="predicted"/>
<evidence type="ECO:0000313" key="2">
    <source>
        <dbReference type="EMBL" id="CAK8696836.1"/>
    </source>
</evidence>
<evidence type="ECO:0000256" key="1">
    <source>
        <dbReference type="SAM" id="SignalP"/>
    </source>
</evidence>
<feature type="signal peptide" evidence="1">
    <location>
        <begin position="1"/>
        <end position="18"/>
    </location>
</feature>
<keyword evidence="1" id="KW-0732">Signal</keyword>